<evidence type="ECO:0000256" key="1">
    <source>
        <dbReference type="SAM" id="Phobius"/>
    </source>
</evidence>
<proteinExistence type="predicted"/>
<dbReference type="Proteomes" id="UP000306102">
    <property type="component" value="Unassembled WGS sequence"/>
</dbReference>
<comment type="caution">
    <text evidence="3">The sequence shown here is derived from an EMBL/GenBank/DDBJ whole genome shotgun (WGS) entry which is preliminary data.</text>
</comment>
<dbReference type="InterPro" id="IPR058352">
    <property type="entry name" value="DUF8039"/>
</dbReference>
<feature type="transmembrane region" description="Helical" evidence="1">
    <location>
        <begin position="20"/>
        <end position="47"/>
    </location>
</feature>
<feature type="domain" description="DUF8039" evidence="2">
    <location>
        <begin position="133"/>
        <end position="211"/>
    </location>
</feature>
<name>A0A4S4EAP9_CAMSN</name>
<reference evidence="3 4" key="1">
    <citation type="journal article" date="2018" name="Proc. Natl. Acad. Sci. U.S.A.">
        <title>Draft genome sequence of Camellia sinensis var. sinensis provides insights into the evolution of the tea genome and tea quality.</title>
        <authorList>
            <person name="Wei C."/>
            <person name="Yang H."/>
            <person name="Wang S."/>
            <person name="Zhao J."/>
            <person name="Liu C."/>
            <person name="Gao L."/>
            <person name="Xia E."/>
            <person name="Lu Y."/>
            <person name="Tai Y."/>
            <person name="She G."/>
            <person name="Sun J."/>
            <person name="Cao H."/>
            <person name="Tong W."/>
            <person name="Gao Q."/>
            <person name="Li Y."/>
            <person name="Deng W."/>
            <person name="Jiang X."/>
            <person name="Wang W."/>
            <person name="Chen Q."/>
            <person name="Zhang S."/>
            <person name="Li H."/>
            <person name="Wu J."/>
            <person name="Wang P."/>
            <person name="Li P."/>
            <person name="Shi C."/>
            <person name="Zheng F."/>
            <person name="Jian J."/>
            <person name="Huang B."/>
            <person name="Shan D."/>
            <person name="Shi M."/>
            <person name="Fang C."/>
            <person name="Yue Y."/>
            <person name="Li F."/>
            <person name="Li D."/>
            <person name="Wei S."/>
            <person name="Han B."/>
            <person name="Jiang C."/>
            <person name="Yin Y."/>
            <person name="Xia T."/>
            <person name="Zhang Z."/>
            <person name="Bennetzen J.L."/>
            <person name="Zhao S."/>
            <person name="Wan X."/>
        </authorList>
    </citation>
    <scope>NUCLEOTIDE SEQUENCE [LARGE SCALE GENOMIC DNA]</scope>
    <source>
        <strain evidence="4">cv. Shuchazao</strain>
        <tissue evidence="3">Leaf</tissue>
    </source>
</reference>
<keyword evidence="4" id="KW-1185">Reference proteome</keyword>
<keyword evidence="1" id="KW-1133">Transmembrane helix</keyword>
<protein>
    <recommendedName>
        <fullName evidence="2">DUF8039 domain-containing protein</fullName>
    </recommendedName>
</protein>
<evidence type="ECO:0000313" key="4">
    <source>
        <dbReference type="Proteomes" id="UP000306102"/>
    </source>
</evidence>
<sequence>MLIFGSVDTAYMLIFGSVDTAYMLIFGSVDTAYMLIFGSVDTAYMLIFGSVDTAYMLIFGSVDTAYMLIFGSVDTAYMLIFGSVDTAYMLIFGSVDTAYMLIFGSAMPCRHATDFPKLQFPDQSNGVSSLANVKCKLLHWEGSNLVVAKGQIASRDPKSKVYHATLGPLCWKVWVNHVTVNVPLFRSTREMYDLKDAIGSTVAWPSQFIILD</sequence>
<evidence type="ECO:0000259" key="2">
    <source>
        <dbReference type="Pfam" id="PF26133"/>
    </source>
</evidence>
<dbReference type="EMBL" id="SDRB02006415">
    <property type="protein sequence ID" value="THG12625.1"/>
    <property type="molecule type" value="Genomic_DNA"/>
</dbReference>
<evidence type="ECO:0000313" key="3">
    <source>
        <dbReference type="EMBL" id="THG12625.1"/>
    </source>
</evidence>
<dbReference type="Pfam" id="PF26133">
    <property type="entry name" value="DUF8039"/>
    <property type="match status" value="1"/>
</dbReference>
<dbReference type="AlphaFoldDB" id="A0A4S4EAP9"/>
<accession>A0A4S4EAP9</accession>
<gene>
    <name evidence="3" type="ORF">TEA_001309</name>
</gene>
<keyword evidence="1" id="KW-0812">Transmembrane</keyword>
<keyword evidence="1" id="KW-0472">Membrane</keyword>
<organism evidence="3 4">
    <name type="scientific">Camellia sinensis var. sinensis</name>
    <name type="common">China tea</name>
    <dbReference type="NCBI Taxonomy" id="542762"/>
    <lineage>
        <taxon>Eukaryota</taxon>
        <taxon>Viridiplantae</taxon>
        <taxon>Streptophyta</taxon>
        <taxon>Embryophyta</taxon>
        <taxon>Tracheophyta</taxon>
        <taxon>Spermatophyta</taxon>
        <taxon>Magnoliopsida</taxon>
        <taxon>eudicotyledons</taxon>
        <taxon>Gunneridae</taxon>
        <taxon>Pentapetalae</taxon>
        <taxon>asterids</taxon>
        <taxon>Ericales</taxon>
        <taxon>Theaceae</taxon>
        <taxon>Camellia</taxon>
    </lineage>
</organism>